<evidence type="ECO:0000313" key="8">
    <source>
        <dbReference type="EMBL" id="CAB4728081.1"/>
    </source>
</evidence>
<accession>A0A6J6RZX4</accession>
<dbReference type="GO" id="GO:0050660">
    <property type="term" value="F:flavin adenine dinucleotide binding"/>
    <property type="evidence" value="ECO:0007669"/>
    <property type="project" value="InterPro"/>
</dbReference>
<dbReference type="EMBL" id="CAFBPQ010000013">
    <property type="protein sequence ID" value="CAB5020526.1"/>
    <property type="molecule type" value="Genomic_DNA"/>
</dbReference>
<dbReference type="InterPro" id="IPR009075">
    <property type="entry name" value="AcylCo_DH/oxidase_C"/>
</dbReference>
<evidence type="ECO:0000256" key="2">
    <source>
        <dbReference type="ARBA" id="ARBA00009347"/>
    </source>
</evidence>
<dbReference type="Gene3D" id="2.40.110.10">
    <property type="entry name" value="Butyryl-CoA Dehydrogenase, subunit A, domain 2"/>
    <property type="match status" value="1"/>
</dbReference>
<protein>
    <submittedName>
        <fullName evidence="8">Unannotated protein</fullName>
    </submittedName>
</protein>
<sequence length="364" mass="39820">MDFTFSDDQDALRDAVRSFLTNEASGTYTRAMADDERGFTDEMWRKIADMGWPGLLIAEEHGGLGLGLVDMAVVMEEMGRLPFPGPFFSSAVFATLAAQRLGASDLLSALASGTLRGTVAIEEQGHGDPIKRVRTRARRKGADWVLSGEKIMVLDGHSADWVIVAARTEDGIGSFLIQAPKAEAVPTLDPTRKAAYLKLDETPAEAIGPLGDHTEIWNRVVDDAAVMLSSELVGACDASLNLAVEYAKVRVQFDRPLSKFQAIRHKAVDMLHRLELSRVGSHYAAWTSDVDDPARERAVAMAKGFIGEAAIFVSSEDIQVHGGVGFTWDCDAHFYYKRAKQNDILLGYQGYQRNRLADLVLDSA</sequence>
<evidence type="ECO:0000256" key="5">
    <source>
        <dbReference type="ARBA" id="ARBA00023002"/>
    </source>
</evidence>
<organism evidence="8">
    <name type="scientific">freshwater metagenome</name>
    <dbReference type="NCBI Taxonomy" id="449393"/>
    <lineage>
        <taxon>unclassified sequences</taxon>
        <taxon>metagenomes</taxon>
        <taxon>ecological metagenomes</taxon>
    </lineage>
</organism>
<dbReference type="Gene3D" id="1.10.540.10">
    <property type="entry name" value="Acyl-CoA dehydrogenase/oxidase, N-terminal domain"/>
    <property type="match status" value="1"/>
</dbReference>
<evidence type="ECO:0000259" key="7">
    <source>
        <dbReference type="Pfam" id="PF02771"/>
    </source>
</evidence>
<proteinExistence type="inferred from homology"/>
<keyword evidence="5" id="KW-0560">Oxidoreductase</keyword>
<evidence type="ECO:0000256" key="3">
    <source>
        <dbReference type="ARBA" id="ARBA00022630"/>
    </source>
</evidence>
<keyword evidence="3" id="KW-0285">Flavoprotein</keyword>
<dbReference type="InterPro" id="IPR013786">
    <property type="entry name" value="AcylCoA_DH/ox_N"/>
</dbReference>
<dbReference type="Gene3D" id="1.20.140.10">
    <property type="entry name" value="Butyryl-CoA Dehydrogenase, subunit A, domain 3"/>
    <property type="match status" value="1"/>
</dbReference>
<reference evidence="8" key="1">
    <citation type="submission" date="2020-05" db="EMBL/GenBank/DDBJ databases">
        <authorList>
            <person name="Chiriac C."/>
            <person name="Salcher M."/>
            <person name="Ghai R."/>
            <person name="Kavagutti S V."/>
        </authorList>
    </citation>
    <scope>NUCLEOTIDE SEQUENCE</scope>
</reference>
<dbReference type="AlphaFoldDB" id="A0A6J6RZX4"/>
<dbReference type="CDD" id="cd00567">
    <property type="entry name" value="ACAD"/>
    <property type="match status" value="1"/>
</dbReference>
<dbReference type="SUPFAM" id="SSF47203">
    <property type="entry name" value="Acyl-CoA dehydrogenase C-terminal domain-like"/>
    <property type="match status" value="1"/>
</dbReference>
<dbReference type="Pfam" id="PF00441">
    <property type="entry name" value="Acyl-CoA_dh_1"/>
    <property type="match status" value="1"/>
</dbReference>
<evidence type="ECO:0000256" key="4">
    <source>
        <dbReference type="ARBA" id="ARBA00022827"/>
    </source>
</evidence>
<dbReference type="Pfam" id="PF02771">
    <property type="entry name" value="Acyl-CoA_dh_N"/>
    <property type="match status" value="1"/>
</dbReference>
<feature type="domain" description="Acyl-CoA dehydrogenase/oxidase C-terminal" evidence="6">
    <location>
        <begin position="225"/>
        <end position="358"/>
    </location>
</feature>
<name>A0A6J6RZX4_9ZZZZ</name>
<dbReference type="PANTHER" id="PTHR43884:SF20">
    <property type="entry name" value="ACYL-COA DEHYDROGENASE FADE28"/>
    <property type="match status" value="1"/>
</dbReference>
<dbReference type="InterPro" id="IPR009100">
    <property type="entry name" value="AcylCoA_DH/oxidase_NM_dom_sf"/>
</dbReference>
<evidence type="ECO:0000256" key="1">
    <source>
        <dbReference type="ARBA" id="ARBA00001974"/>
    </source>
</evidence>
<dbReference type="InterPro" id="IPR046373">
    <property type="entry name" value="Acyl-CoA_Oxase/DH_mid-dom_sf"/>
</dbReference>
<dbReference type="SUPFAM" id="SSF56645">
    <property type="entry name" value="Acyl-CoA dehydrogenase NM domain-like"/>
    <property type="match status" value="1"/>
</dbReference>
<keyword evidence="4" id="KW-0274">FAD</keyword>
<comment type="cofactor">
    <cofactor evidence="1">
        <name>FAD</name>
        <dbReference type="ChEBI" id="CHEBI:57692"/>
    </cofactor>
</comment>
<dbReference type="EMBL" id="CAEZYK010000066">
    <property type="protein sequence ID" value="CAB4728081.1"/>
    <property type="molecule type" value="Genomic_DNA"/>
</dbReference>
<evidence type="ECO:0000313" key="9">
    <source>
        <dbReference type="EMBL" id="CAB5020526.1"/>
    </source>
</evidence>
<dbReference type="InterPro" id="IPR036250">
    <property type="entry name" value="AcylCo_DH-like_C"/>
</dbReference>
<dbReference type="InterPro" id="IPR037069">
    <property type="entry name" value="AcylCoA_DH/ox_N_sf"/>
</dbReference>
<dbReference type="PANTHER" id="PTHR43884">
    <property type="entry name" value="ACYL-COA DEHYDROGENASE"/>
    <property type="match status" value="1"/>
</dbReference>
<gene>
    <name evidence="8" type="ORF">UFOPK2683_01103</name>
    <name evidence="9" type="ORF">UFOPK4121_00626</name>
</gene>
<evidence type="ECO:0000259" key="6">
    <source>
        <dbReference type="Pfam" id="PF00441"/>
    </source>
</evidence>
<feature type="domain" description="Acyl-CoA dehydrogenase/oxidase N-terminal" evidence="7">
    <location>
        <begin position="6"/>
        <end position="84"/>
    </location>
</feature>
<comment type="similarity">
    <text evidence="2">Belongs to the acyl-CoA dehydrogenase family.</text>
</comment>
<dbReference type="GO" id="GO:0003995">
    <property type="term" value="F:acyl-CoA dehydrogenase activity"/>
    <property type="evidence" value="ECO:0007669"/>
    <property type="project" value="TreeGrafter"/>
</dbReference>